<dbReference type="PROSITE" id="PS50878">
    <property type="entry name" value="RT_POL"/>
    <property type="match status" value="1"/>
</dbReference>
<keyword evidence="2" id="KW-0378">Hydrolase</keyword>
<dbReference type="EMBL" id="BMAT01000630">
    <property type="protein sequence ID" value="GFR69759.1"/>
    <property type="molecule type" value="Genomic_DNA"/>
</dbReference>
<proteinExistence type="predicted"/>
<dbReference type="GO" id="GO:0004519">
    <property type="term" value="F:endonuclease activity"/>
    <property type="evidence" value="ECO:0007669"/>
    <property type="project" value="UniProtKB-KW"/>
</dbReference>
<organism evidence="2 3">
    <name type="scientific">Elysia marginata</name>
    <dbReference type="NCBI Taxonomy" id="1093978"/>
    <lineage>
        <taxon>Eukaryota</taxon>
        <taxon>Metazoa</taxon>
        <taxon>Spiralia</taxon>
        <taxon>Lophotrochozoa</taxon>
        <taxon>Mollusca</taxon>
        <taxon>Gastropoda</taxon>
        <taxon>Heterobranchia</taxon>
        <taxon>Euthyneura</taxon>
        <taxon>Panpulmonata</taxon>
        <taxon>Sacoglossa</taxon>
        <taxon>Placobranchoidea</taxon>
        <taxon>Plakobranchidae</taxon>
        <taxon>Elysia</taxon>
    </lineage>
</organism>
<evidence type="ECO:0000259" key="1">
    <source>
        <dbReference type="PROSITE" id="PS50878"/>
    </source>
</evidence>
<dbReference type="AlphaFoldDB" id="A0AAV4F9W0"/>
<sequence>MKEKEGKTQADRETMLQICKDFYEKLYETASPVPQNIRNSSQDKEELPSFEEQEVIKCLNEMSKNKAPGPDEITSDIIRIGGAPAISYLKKALNQILTLKEIPPRWNEAKIIVLYKKGDPGDIANYRPISLLSHSYKILTRLMQKRMERILDENQRRDQAGFRKAFSTTDHMHTLSQIIEKSNEYNLQLCLGFIDYKKAFDSVEHFAIFDALRKININENYIQILENIYKSATARIHIDNLRSEPFPINKARWPHITQTFHCSHRRNI</sequence>
<protein>
    <submittedName>
        <fullName evidence="2">Endonuclease-reverse transcriptase</fullName>
    </submittedName>
</protein>
<dbReference type="InterPro" id="IPR043502">
    <property type="entry name" value="DNA/RNA_pol_sf"/>
</dbReference>
<keyword evidence="2" id="KW-0255">Endonuclease</keyword>
<evidence type="ECO:0000313" key="3">
    <source>
        <dbReference type="Proteomes" id="UP000762676"/>
    </source>
</evidence>
<dbReference type="SUPFAM" id="SSF56672">
    <property type="entry name" value="DNA/RNA polymerases"/>
    <property type="match status" value="1"/>
</dbReference>
<dbReference type="Pfam" id="PF00078">
    <property type="entry name" value="RVT_1"/>
    <property type="match status" value="1"/>
</dbReference>
<dbReference type="PANTHER" id="PTHR19446">
    <property type="entry name" value="REVERSE TRANSCRIPTASES"/>
    <property type="match status" value="1"/>
</dbReference>
<dbReference type="InterPro" id="IPR000477">
    <property type="entry name" value="RT_dom"/>
</dbReference>
<accession>A0AAV4F9W0</accession>
<gene>
    <name evidence="2" type="ORF">ElyMa_000309100</name>
</gene>
<reference evidence="2 3" key="1">
    <citation type="journal article" date="2021" name="Elife">
        <title>Chloroplast acquisition without the gene transfer in kleptoplastic sea slugs, Plakobranchus ocellatus.</title>
        <authorList>
            <person name="Maeda T."/>
            <person name="Takahashi S."/>
            <person name="Yoshida T."/>
            <person name="Shimamura S."/>
            <person name="Takaki Y."/>
            <person name="Nagai Y."/>
            <person name="Toyoda A."/>
            <person name="Suzuki Y."/>
            <person name="Arimoto A."/>
            <person name="Ishii H."/>
            <person name="Satoh N."/>
            <person name="Nishiyama T."/>
            <person name="Hasebe M."/>
            <person name="Maruyama T."/>
            <person name="Minagawa J."/>
            <person name="Obokata J."/>
            <person name="Shigenobu S."/>
        </authorList>
    </citation>
    <scope>NUCLEOTIDE SEQUENCE [LARGE SCALE GENOMIC DNA]</scope>
</reference>
<evidence type="ECO:0000313" key="2">
    <source>
        <dbReference type="EMBL" id="GFR69759.1"/>
    </source>
</evidence>
<keyword evidence="2" id="KW-0540">Nuclease</keyword>
<feature type="domain" description="Reverse transcriptase" evidence="1">
    <location>
        <begin position="95"/>
        <end position="268"/>
    </location>
</feature>
<comment type="caution">
    <text evidence="2">The sequence shown here is derived from an EMBL/GenBank/DDBJ whole genome shotgun (WGS) entry which is preliminary data.</text>
</comment>
<name>A0AAV4F9W0_9GAST</name>
<dbReference type="CDD" id="cd01650">
    <property type="entry name" value="RT_nLTR_like"/>
    <property type="match status" value="1"/>
</dbReference>
<keyword evidence="3" id="KW-1185">Reference proteome</keyword>
<dbReference type="Proteomes" id="UP000762676">
    <property type="component" value="Unassembled WGS sequence"/>
</dbReference>